<evidence type="ECO:0000259" key="8">
    <source>
        <dbReference type="Pfam" id="PF01182"/>
    </source>
</evidence>
<dbReference type="InterPro" id="IPR039104">
    <property type="entry name" value="6PGL"/>
</dbReference>
<dbReference type="Proteomes" id="UP000241858">
    <property type="component" value="Unassembled WGS sequence"/>
</dbReference>
<dbReference type="InterPro" id="IPR037171">
    <property type="entry name" value="NagB/RpiA_transferase-like"/>
</dbReference>
<dbReference type="UniPathway" id="UPA00115">
    <property type="reaction ID" value="UER00409"/>
</dbReference>
<dbReference type="CDD" id="cd01400">
    <property type="entry name" value="6PGL"/>
    <property type="match status" value="1"/>
</dbReference>
<evidence type="ECO:0000256" key="3">
    <source>
        <dbReference type="ARBA" id="ARBA00004961"/>
    </source>
</evidence>
<evidence type="ECO:0000256" key="4">
    <source>
        <dbReference type="ARBA" id="ARBA00010662"/>
    </source>
</evidence>
<organism evidence="10 11">
    <name type="scientific">Photobacterium aquimaris</name>
    <dbReference type="NCBI Taxonomy" id="512643"/>
    <lineage>
        <taxon>Bacteria</taxon>
        <taxon>Pseudomonadati</taxon>
        <taxon>Pseudomonadota</taxon>
        <taxon>Gammaproteobacteria</taxon>
        <taxon>Vibrionales</taxon>
        <taxon>Vibrionaceae</taxon>
        <taxon>Photobacterium</taxon>
    </lineage>
</organism>
<reference evidence="9 12" key="3">
    <citation type="submission" date="2018-03" db="EMBL/GenBank/DDBJ databases">
        <title>Whole genome sequencing of Histamine producing bacteria.</title>
        <authorList>
            <person name="Butler K."/>
        </authorList>
    </citation>
    <scope>NUCLEOTIDE SEQUENCE [LARGE SCALE GENOMIC DNA]</scope>
    <source>
        <strain evidence="9 12">DSM 23343</strain>
    </source>
</reference>
<name>A0A1B8I104_9GAMM</name>
<dbReference type="GO" id="GO:0017057">
    <property type="term" value="F:6-phosphogluconolactonase activity"/>
    <property type="evidence" value="ECO:0007669"/>
    <property type="project" value="UniProtKB-UniRule"/>
</dbReference>
<sequence>MINYKVFATPHDVVVSLAETLQAMSVQDHAAHISLSGGSTPKLLFKVLAQAPFADNIQWNKLHFWWGDERCVAPTDTESNFGEANELLFKHISIPAENIHRIRGEADVEVECARFAAEMDAVIPHKNGLPAFDWILLGMGGDGHTASLFPNQTNFDDPALAVIAIQPQSGQQRISKTARLLENADRITYLVLGESKAEVLQQINSTPAEELVYPAAKIKASHGETEWYLDAAAAKLLAQGE</sequence>
<dbReference type="EMBL" id="PYLY01000032">
    <property type="protein sequence ID" value="PSU02445.1"/>
    <property type="molecule type" value="Genomic_DNA"/>
</dbReference>
<dbReference type="NCBIfam" id="TIGR01198">
    <property type="entry name" value="pgl"/>
    <property type="match status" value="1"/>
</dbReference>
<evidence type="ECO:0000313" key="11">
    <source>
        <dbReference type="Proteomes" id="UP000196485"/>
    </source>
</evidence>
<evidence type="ECO:0000256" key="2">
    <source>
        <dbReference type="ARBA" id="ARBA00002681"/>
    </source>
</evidence>
<evidence type="ECO:0000313" key="9">
    <source>
        <dbReference type="EMBL" id="PSU02445.1"/>
    </source>
</evidence>
<dbReference type="Pfam" id="PF01182">
    <property type="entry name" value="Glucosamine_iso"/>
    <property type="match status" value="1"/>
</dbReference>
<dbReference type="GO" id="GO:0006098">
    <property type="term" value="P:pentose-phosphate shunt"/>
    <property type="evidence" value="ECO:0007669"/>
    <property type="project" value="UniProtKB-UniPathway"/>
</dbReference>
<keyword evidence="11" id="KW-1185">Reference proteome</keyword>
<dbReference type="SUPFAM" id="SSF100950">
    <property type="entry name" value="NagB/RpiA/CoA transferase-like"/>
    <property type="match status" value="1"/>
</dbReference>
<keyword evidence="7 10" id="KW-0378">Hydrolase</keyword>
<accession>A0A1B8I104</accession>
<comment type="similarity">
    <text evidence="4 7">Belongs to the glucosamine/galactosamine-6-phosphate isomerase family. 6-phosphogluconolactonase subfamily.</text>
</comment>
<comment type="pathway">
    <text evidence="3 7">Carbohydrate degradation; pentose phosphate pathway; D-ribulose 5-phosphate from D-glucose 6-phosphate (oxidative stage): step 2/3.</text>
</comment>
<protein>
    <recommendedName>
        <fullName evidence="6 7">6-phosphogluconolactonase</fullName>
        <shortName evidence="7">6PGL</shortName>
        <ecNumber evidence="5 7">3.1.1.31</ecNumber>
    </recommendedName>
</protein>
<evidence type="ECO:0000256" key="5">
    <source>
        <dbReference type="ARBA" id="ARBA00013198"/>
    </source>
</evidence>
<dbReference type="PANTHER" id="PTHR11054:SF0">
    <property type="entry name" value="6-PHOSPHOGLUCONOLACTONASE"/>
    <property type="match status" value="1"/>
</dbReference>
<evidence type="ECO:0000256" key="1">
    <source>
        <dbReference type="ARBA" id="ARBA00000832"/>
    </source>
</evidence>
<dbReference type="AlphaFoldDB" id="A0A1B8I104"/>
<gene>
    <name evidence="7 10" type="primary">pgl</name>
    <name evidence="9" type="ORF">C0W81_14590</name>
    <name evidence="10" type="ORF">PAQU9191_01918</name>
</gene>
<dbReference type="OrthoDB" id="9810967at2"/>
<reference evidence="10" key="1">
    <citation type="submission" date="2017-06" db="EMBL/GenBank/DDBJ databases">
        <authorList>
            <person name="Kim H.J."/>
            <person name="Triplett B.A."/>
        </authorList>
    </citation>
    <scope>NUCLEOTIDE SEQUENCE [LARGE SCALE GENOMIC DNA]</scope>
    <source>
        <strain evidence="10">Type strain: CECT 9192</strain>
    </source>
</reference>
<comment type="catalytic activity">
    <reaction evidence="1 7">
        <text>6-phospho-D-glucono-1,5-lactone + H2O = 6-phospho-D-gluconate + H(+)</text>
        <dbReference type="Rhea" id="RHEA:12556"/>
        <dbReference type="ChEBI" id="CHEBI:15377"/>
        <dbReference type="ChEBI" id="CHEBI:15378"/>
        <dbReference type="ChEBI" id="CHEBI:57955"/>
        <dbReference type="ChEBI" id="CHEBI:58759"/>
        <dbReference type="EC" id="3.1.1.31"/>
    </reaction>
</comment>
<evidence type="ECO:0000256" key="7">
    <source>
        <dbReference type="RuleBase" id="RU365095"/>
    </source>
</evidence>
<dbReference type="PANTHER" id="PTHR11054">
    <property type="entry name" value="6-PHOSPHOGLUCONOLACTONASE"/>
    <property type="match status" value="1"/>
</dbReference>
<dbReference type="EC" id="3.1.1.31" evidence="5 7"/>
<evidence type="ECO:0000313" key="12">
    <source>
        <dbReference type="Proteomes" id="UP000241858"/>
    </source>
</evidence>
<dbReference type="GO" id="GO:0005975">
    <property type="term" value="P:carbohydrate metabolic process"/>
    <property type="evidence" value="ECO:0007669"/>
    <property type="project" value="UniProtKB-UniRule"/>
</dbReference>
<dbReference type="EMBL" id="FYAH01000003">
    <property type="protein sequence ID" value="SMY16682.1"/>
    <property type="molecule type" value="Genomic_DNA"/>
</dbReference>
<dbReference type="InterPro" id="IPR005900">
    <property type="entry name" value="6-phosphogluconolactonase_DevB"/>
</dbReference>
<dbReference type="RefSeq" id="WP_060999602.1">
    <property type="nucleotide sequence ID" value="NZ_FYAH01000003.1"/>
</dbReference>
<evidence type="ECO:0000256" key="6">
    <source>
        <dbReference type="ARBA" id="ARBA00020337"/>
    </source>
</evidence>
<dbReference type="Gene3D" id="3.40.50.1360">
    <property type="match status" value="1"/>
</dbReference>
<dbReference type="InterPro" id="IPR006148">
    <property type="entry name" value="Glc/Gal-6P_isomerase"/>
</dbReference>
<dbReference type="Proteomes" id="UP000196485">
    <property type="component" value="Unassembled WGS sequence"/>
</dbReference>
<comment type="function">
    <text evidence="2 7">Hydrolysis of 6-phosphogluconolactone to 6-phosphogluconate.</text>
</comment>
<evidence type="ECO:0000313" key="10">
    <source>
        <dbReference type="EMBL" id="SMY16682.1"/>
    </source>
</evidence>
<proteinExistence type="inferred from homology"/>
<feature type="domain" description="Glucosamine/galactosamine-6-phosphate isomerase" evidence="8">
    <location>
        <begin position="12"/>
        <end position="227"/>
    </location>
</feature>
<reference evidence="11" key="2">
    <citation type="submission" date="2017-06" db="EMBL/GenBank/DDBJ databases">
        <authorList>
            <person name="Rodrigo-Torres L."/>
            <person name="Arahal R. D."/>
            <person name="Lucena T."/>
        </authorList>
    </citation>
    <scope>NUCLEOTIDE SEQUENCE [LARGE SCALE GENOMIC DNA]</scope>
    <source>
        <strain evidence="11">type strain: CECT 9192</strain>
    </source>
</reference>